<keyword evidence="3" id="KW-0808">Transferase</keyword>
<evidence type="ECO:0000256" key="4">
    <source>
        <dbReference type="ARBA" id="ARBA00022777"/>
    </source>
</evidence>
<feature type="compositionally biased region" description="Polar residues" evidence="7">
    <location>
        <begin position="213"/>
        <end position="227"/>
    </location>
</feature>
<dbReference type="AlphaFoldDB" id="A0AAN4ZAK1"/>
<feature type="region of interest" description="Disordered" evidence="7">
    <location>
        <begin position="209"/>
        <end position="247"/>
    </location>
</feature>
<comment type="similarity">
    <text evidence="1">Belongs to the NAD kinase family.</text>
</comment>
<keyword evidence="4" id="KW-0418">Kinase</keyword>
<dbReference type="GO" id="GO:0006741">
    <property type="term" value="P:NADP+ biosynthetic process"/>
    <property type="evidence" value="ECO:0007669"/>
    <property type="project" value="InterPro"/>
</dbReference>
<dbReference type="EMBL" id="BTRK01000002">
    <property type="protein sequence ID" value="GMR37066.1"/>
    <property type="molecule type" value="Genomic_DNA"/>
</dbReference>
<dbReference type="GO" id="GO:0005739">
    <property type="term" value="C:mitochondrion"/>
    <property type="evidence" value="ECO:0007669"/>
    <property type="project" value="TreeGrafter"/>
</dbReference>
<dbReference type="GO" id="GO:0003951">
    <property type="term" value="F:NAD+ kinase activity"/>
    <property type="evidence" value="ECO:0007669"/>
    <property type="project" value="UniProtKB-EC"/>
</dbReference>
<dbReference type="InterPro" id="IPR016064">
    <property type="entry name" value="NAD/diacylglycerol_kinase_sf"/>
</dbReference>
<gene>
    <name evidence="8" type="ORF">PMAYCL1PPCAC_07261</name>
</gene>
<dbReference type="InterPro" id="IPR002504">
    <property type="entry name" value="NADK"/>
</dbReference>
<keyword evidence="6" id="KW-0520">NAD</keyword>
<dbReference type="PANTHER" id="PTHR13158:SF5">
    <property type="entry name" value="NAD KINASE 2, MITOCHONDRIAL"/>
    <property type="match status" value="1"/>
</dbReference>
<dbReference type="Pfam" id="PF01513">
    <property type="entry name" value="NAD_kinase"/>
    <property type="match status" value="1"/>
</dbReference>
<dbReference type="Proteomes" id="UP001328107">
    <property type="component" value="Unassembled WGS sequence"/>
</dbReference>
<accession>A0AAN4ZAK1</accession>
<dbReference type="GO" id="GO:0019674">
    <property type="term" value="P:NAD+ metabolic process"/>
    <property type="evidence" value="ECO:0007669"/>
    <property type="project" value="InterPro"/>
</dbReference>
<evidence type="ECO:0000313" key="9">
    <source>
        <dbReference type="Proteomes" id="UP001328107"/>
    </source>
</evidence>
<reference evidence="9" key="1">
    <citation type="submission" date="2022-10" db="EMBL/GenBank/DDBJ databases">
        <title>Genome assembly of Pristionchus species.</title>
        <authorList>
            <person name="Yoshida K."/>
            <person name="Sommer R.J."/>
        </authorList>
    </citation>
    <scope>NUCLEOTIDE SEQUENCE [LARGE SCALE GENOMIC DNA]</scope>
    <source>
        <strain evidence="9">RS5460</strain>
    </source>
</reference>
<evidence type="ECO:0000256" key="1">
    <source>
        <dbReference type="ARBA" id="ARBA00010995"/>
    </source>
</evidence>
<evidence type="ECO:0000256" key="2">
    <source>
        <dbReference type="ARBA" id="ARBA00012120"/>
    </source>
</evidence>
<name>A0AAN4ZAK1_9BILA</name>
<evidence type="ECO:0000256" key="3">
    <source>
        <dbReference type="ARBA" id="ARBA00022679"/>
    </source>
</evidence>
<evidence type="ECO:0000313" key="8">
    <source>
        <dbReference type="EMBL" id="GMR37066.1"/>
    </source>
</evidence>
<dbReference type="SUPFAM" id="SSF111331">
    <property type="entry name" value="NAD kinase/diacylglycerol kinase-like"/>
    <property type="match status" value="1"/>
</dbReference>
<dbReference type="PANTHER" id="PTHR13158">
    <property type="match status" value="1"/>
</dbReference>
<dbReference type="Gene3D" id="2.60.200.30">
    <property type="entry name" value="Probable inorganic polyphosphate/atp-NAD kinase, domain 2"/>
    <property type="match status" value="1"/>
</dbReference>
<protein>
    <recommendedName>
        <fullName evidence="2">NAD(+) kinase</fullName>
        <ecNumber evidence="2">2.7.1.23</ecNumber>
    </recommendedName>
</protein>
<dbReference type="InterPro" id="IPR017438">
    <property type="entry name" value="ATP-NAD_kinase_N"/>
</dbReference>
<feature type="non-terminal residue" evidence="8">
    <location>
        <position position="1"/>
    </location>
</feature>
<keyword evidence="5" id="KW-0521">NADP</keyword>
<evidence type="ECO:0000256" key="7">
    <source>
        <dbReference type="SAM" id="MobiDB-lite"/>
    </source>
</evidence>
<dbReference type="InterPro" id="IPR017437">
    <property type="entry name" value="ATP-NAD_kinase_PpnK-typ_C"/>
</dbReference>
<sequence>LDFGLSSWNGPMTKLISFLRRLDRGLDQTRRIMTSPVSAKTEFRPSKVLIVAKTTRYQMEKRLASSVDDDTLHSILVNRGTDYNRLLSKHNEHKAYVKYLEQLLKNRSCETRIVERFDYDEAAAEWADAIFAAGGDGTFLLASSKILSNEKPVIGINTDPQGSEGHMCLLRKAPMEQVDGAIERLFKGDFEWLFRTRIRISVTSEGGLGESTPLHSTAMNREPSTTRWEGRGRDRERSQRKSTRVVGERRTEDVPILSLNEVFLGESLSSRVSYFQLSIDGGPLLKQKNSGLTVCTGSGSTSWYFNINKLTRESVADVLALASSSSSSFPSISPSDRIIDKICDQFNEKLMFDPDLNKMAFCIRDPIFNSTFTQSKSRGFATDIKVCSRGYDSHLVVDGGMSYPFNDGSEAHLRVLPEDSLRTVIFR</sequence>
<organism evidence="8 9">
    <name type="scientific">Pristionchus mayeri</name>
    <dbReference type="NCBI Taxonomy" id="1317129"/>
    <lineage>
        <taxon>Eukaryota</taxon>
        <taxon>Metazoa</taxon>
        <taxon>Ecdysozoa</taxon>
        <taxon>Nematoda</taxon>
        <taxon>Chromadorea</taxon>
        <taxon>Rhabditida</taxon>
        <taxon>Rhabditina</taxon>
        <taxon>Diplogasteromorpha</taxon>
        <taxon>Diplogasteroidea</taxon>
        <taxon>Neodiplogasteridae</taxon>
        <taxon>Pristionchus</taxon>
    </lineage>
</organism>
<feature type="compositionally biased region" description="Basic and acidic residues" evidence="7">
    <location>
        <begin position="228"/>
        <end position="239"/>
    </location>
</feature>
<dbReference type="EC" id="2.7.1.23" evidence="2"/>
<proteinExistence type="inferred from homology"/>
<keyword evidence="9" id="KW-1185">Reference proteome</keyword>
<comment type="caution">
    <text evidence="8">The sequence shown here is derived from an EMBL/GenBank/DDBJ whole genome shotgun (WGS) entry which is preliminary data.</text>
</comment>
<evidence type="ECO:0000256" key="6">
    <source>
        <dbReference type="ARBA" id="ARBA00023027"/>
    </source>
</evidence>
<dbReference type="Gene3D" id="3.40.50.10330">
    <property type="entry name" value="Probable inorganic polyphosphate/atp-NAD kinase, domain 1"/>
    <property type="match status" value="1"/>
</dbReference>
<evidence type="ECO:0000256" key="5">
    <source>
        <dbReference type="ARBA" id="ARBA00022857"/>
    </source>
</evidence>